<reference evidence="2" key="1">
    <citation type="submission" date="2021-06" db="EMBL/GenBank/DDBJ databases">
        <authorList>
            <person name="Hodson N. C."/>
            <person name="Mongue J. A."/>
            <person name="Jaron S. K."/>
        </authorList>
    </citation>
    <scope>NUCLEOTIDE SEQUENCE</scope>
</reference>
<feature type="non-terminal residue" evidence="2">
    <location>
        <position position="28"/>
    </location>
</feature>
<gene>
    <name evidence="2" type="ORF">AFUS01_LOCUS40481</name>
</gene>
<dbReference type="Proteomes" id="UP000708208">
    <property type="component" value="Unassembled WGS sequence"/>
</dbReference>
<proteinExistence type="predicted"/>
<protein>
    <submittedName>
        <fullName evidence="2">Uncharacterized protein</fullName>
    </submittedName>
</protein>
<accession>A0A8J2LD55</accession>
<keyword evidence="3" id="KW-1185">Reference proteome</keyword>
<dbReference type="EMBL" id="CAJVCH010557147">
    <property type="protein sequence ID" value="CAG7830694.1"/>
    <property type="molecule type" value="Genomic_DNA"/>
</dbReference>
<comment type="caution">
    <text evidence="2">The sequence shown here is derived from an EMBL/GenBank/DDBJ whole genome shotgun (WGS) entry which is preliminary data.</text>
</comment>
<feature type="chain" id="PRO_5035164889" evidence="1">
    <location>
        <begin position="19"/>
        <end position="28"/>
    </location>
</feature>
<dbReference type="AlphaFoldDB" id="A0A8J2LD55"/>
<keyword evidence="1" id="KW-0732">Signal</keyword>
<evidence type="ECO:0000256" key="1">
    <source>
        <dbReference type="SAM" id="SignalP"/>
    </source>
</evidence>
<organism evidence="2 3">
    <name type="scientific">Allacma fusca</name>
    <dbReference type="NCBI Taxonomy" id="39272"/>
    <lineage>
        <taxon>Eukaryota</taxon>
        <taxon>Metazoa</taxon>
        <taxon>Ecdysozoa</taxon>
        <taxon>Arthropoda</taxon>
        <taxon>Hexapoda</taxon>
        <taxon>Collembola</taxon>
        <taxon>Symphypleona</taxon>
        <taxon>Sminthuridae</taxon>
        <taxon>Allacma</taxon>
    </lineage>
</organism>
<sequence length="28" mass="2691">MKFAVAIALIAVVGVVAAAPKPEGPVAT</sequence>
<evidence type="ECO:0000313" key="3">
    <source>
        <dbReference type="Proteomes" id="UP000708208"/>
    </source>
</evidence>
<name>A0A8J2LD55_9HEXA</name>
<feature type="signal peptide" evidence="1">
    <location>
        <begin position="1"/>
        <end position="18"/>
    </location>
</feature>
<evidence type="ECO:0000313" key="2">
    <source>
        <dbReference type="EMBL" id="CAG7830694.1"/>
    </source>
</evidence>